<dbReference type="InterPro" id="IPR016036">
    <property type="entry name" value="Malonyl_transacylase_ACP-bd"/>
</dbReference>
<dbReference type="CDD" id="cd00833">
    <property type="entry name" value="PKS"/>
    <property type="match status" value="1"/>
</dbReference>
<dbReference type="Gene3D" id="3.10.129.110">
    <property type="entry name" value="Polyketide synthase dehydratase"/>
    <property type="match status" value="1"/>
</dbReference>
<dbReference type="SMART" id="SM00827">
    <property type="entry name" value="PKS_AT"/>
    <property type="match status" value="1"/>
</dbReference>
<dbReference type="InterPro" id="IPR014043">
    <property type="entry name" value="Acyl_transferase_dom"/>
</dbReference>
<dbReference type="InterPro" id="IPR050091">
    <property type="entry name" value="PKS_NRPS_Biosynth_Enz"/>
</dbReference>
<dbReference type="InterPro" id="IPR020806">
    <property type="entry name" value="PKS_PP-bd"/>
</dbReference>
<dbReference type="Pfam" id="PF13602">
    <property type="entry name" value="ADH_zinc_N_2"/>
    <property type="match status" value="1"/>
</dbReference>
<proteinExistence type="predicted"/>
<evidence type="ECO:0000313" key="12">
    <source>
        <dbReference type="Proteomes" id="UP001430848"/>
    </source>
</evidence>
<protein>
    <submittedName>
        <fullName evidence="11">Type I Iterative PKS</fullName>
    </submittedName>
</protein>
<dbReference type="InterPro" id="IPR020843">
    <property type="entry name" value="ER"/>
</dbReference>
<feature type="compositionally biased region" description="Polar residues" evidence="7">
    <location>
        <begin position="1"/>
        <end position="13"/>
    </location>
</feature>
<dbReference type="SUPFAM" id="SSF51735">
    <property type="entry name" value="NAD(P)-binding Rossmann-fold domains"/>
    <property type="match status" value="3"/>
</dbReference>
<dbReference type="Gene3D" id="3.40.47.10">
    <property type="match status" value="1"/>
</dbReference>
<dbReference type="InterPro" id="IPR006162">
    <property type="entry name" value="Ppantetheine_attach_site"/>
</dbReference>
<dbReference type="InterPro" id="IPR036291">
    <property type="entry name" value="NAD(P)-bd_dom_sf"/>
</dbReference>
<dbReference type="InterPro" id="IPR013968">
    <property type="entry name" value="PKS_KR"/>
</dbReference>
<keyword evidence="2" id="KW-0597">Phosphoprotein</keyword>
<dbReference type="Gene3D" id="1.10.1200.10">
    <property type="entry name" value="ACP-like"/>
    <property type="match status" value="1"/>
</dbReference>
<evidence type="ECO:0000259" key="10">
    <source>
        <dbReference type="PROSITE" id="PS52019"/>
    </source>
</evidence>
<sequence length="2415" mass="260946">MTLNMSSTANGLQNGHAGETHANGVTGDQPLQDPIAVVGFACRLPDECDSPQAFWKFLERGGVAKNEPPPSRYDIKTHYDGTRKEKTMASPGGMYLQNVDVRDLDAQFFKLSRLEAISMDPQQRQLLEVVYEGLENSGITLKQLDNKPIGCFVGSFACDYGDIQARDPMDRAPATVVGIGRAMLSNRISHFLNIKGPSMTIDTACSGSLTGLDVACRYLQSGEIEGAIIGGANLYMSPEHVMDWHMGSGGTASHSGKCHTFDAKADGYIKAEAINMVYIKRLSDAVRDGDPVRAVIRGSAVNSDGWTAGIASPNSEAQAAAIRRAYQNAGIKDLSLTGYVECHGTGTRAGDVIEVKGVSSVFREFQPKDRKLRIGSVKSNIGHSEPAAGISGLLKAILALEHGVIPGNPTFIDPNPNLDFEELRVLPSRTAIPWPADRMKRASVNSFGYGGSNAHVILDAAGSLSNHVSSYEAGSEGFDMFDDDDEEVFERPYLVVLSANDAPSLQGQLSRLDKHLSDPTVRVKMRDLAYTLAERRSRHFHRGFAVPSSKADLGSTVLTKGTTRETPPTLGFVFTGQGAQWSAMGKQLLQTYPVAADTVRHLDKVLQKLPSPPSWTLWDTLTQQLGDELKSPELSQPIVTALQLALLSVLSDAGVSPTSVVGHSSGEIAAATAAGYLTPEQAIKIAYLRGRATTKVRPAATLGMLAVGLSAEGTRRYLAGTEAEIACINSPESVTVSGYSSELAAVEAAIKADGKFARLLQVKAAYHSRHMLEVGSLYKQLLVDQVEWDDDALLPSVNMVSSTTGNKVDAKLGPDYWVRNMVSPVLFDQAAGQLISADDAVDMLIEIGPSGALAGPIGQIKKLHKSTAEYHTAWKRGEEESLQALLGMAGSLFIAGHPIDITKMNQDSETQAPSFVVDLPNYSWNHSVQYWAENEASKDWRYREFVHHDLLGTKIPGTSWQSPTWKKIVNVQEEPWLSDHMIGESVIFPASGYIDMAIEAIFQRTKALGRIPPDSSVNGQTYQLRDVRFDRALGLDNKDQDVKMFLSLAERKSTKWHEFRIWSIGPDRGSDQEHCRGQISTVASFEPEVGSADTLSPLRHGTPAGTWYKAMREVGYSFGPSFQKQLAVEAVAGRRSNRALVSLDPPASSHRQSDYPLHPACLDSCFQAGSASLHRGHRAGVSQLLLPAVVDELTIPAQAASPVKGMAVASAQYIGKGRKTDAKRYKSHVDVYDVDNGRLVFRLKGLHYHALDSAPETGLQHTFTRLVWNPDVTFLAAERLREDLAAVSQASVVKGPTGAVQAAGRLVDLVAHKQGYVRVLEKTHSNSSSSLWLDSIKALTSETSQIGSEYVLSLATQDGGLEARAKYNGAAGGVKFVVHDDPKSAEEAGGPFDVAIVQVPASHSTQDVHLLLQGDDIGDAGLVVVVSSEETGLIANGQSNGHTNGQNGHQNGYQNGQNGHKNGTNGTNGTNGHHLAPQIAGFETVVPLSTDPSAHLAYVGRKSHAKATLSEGRAAHVVHFEKPSVEKKALISSLSDIGLSITQHTDLTAEVSEGSTVVVLDEVFTPVISRIRDEQLAMIQELFRRKCRLLWVTSGGHMTVTNPEHSLFVGILRSLLAEDPTVLVMTVDIESPTSDSSAQAILQTMRHLETVPDVEFVDREWVERGGVPYVSRVVPNSAINKAEEADKTAAEPVVKHLFRNGPVTRLVNTRVGTLDGLVFAEFDDPVGPRDVEVEIHAAALNFKDLAHIMGFLPSNEDRLGLECAGIVSAVGAEAAAQFRRGDRVVLIRRDGGCFANRVRSRLEDVSKIPDSWGFEEAAGVGVCFMTAVYGLIDLANIRDGQTLLIHSAAGGVGLACLQICAQYSVEVYVTVGTEEKRRFIREEFGIPEDHIFTSRSIAFAKQLMDATKGRGVDIIMNSLAGDMLHESWRCIANNGTFIEIGKKDILERNTLSMEPFDRNASYRAFDLSTLCKDRAIAHRLTEYIFTKGQEGVIKPIHICKTFEWGNIIDALRYMRDGKHIGKIIISSPSRNAVKVPIRPMVTKTCLKPDVPYLIVGGFKGLCASLAIYMAREGARRLVIMARSGYTDDLSQATIMHLSALGCRVDLVQGDVTVMADVERAVKAAGKPLAGVIMGAMVLKDGMFDTITGDNFRAPIDPKVKGAWNLHNALLAQDAPLDFFTLLSSISGVGGQRAQTNYSAANTFLDAFAAWRHARGLPVCSVDLGIIEDVGYFTDRDAMAARLRMQGWTPINEALLHRILRLSLLQQTCDPVDADTVANLITGIPNPLGPNSPQKPVHRFSALRPRTAVDGGAAGDGDLAVLRAAAQGDGGADVDKATLLAAAVSAVNGVLTMSLGLSEPLEPTRPLKTYGIDSLVAVELRNWVRTELSIELSALEIVGAVTLVALCEVILKKLLR</sequence>
<dbReference type="SUPFAM" id="SSF52151">
    <property type="entry name" value="FabD/lysophospholipase-like"/>
    <property type="match status" value="1"/>
</dbReference>
<keyword evidence="3" id="KW-0808">Transferase</keyword>
<dbReference type="InterPro" id="IPR049900">
    <property type="entry name" value="PKS_mFAS_DH"/>
</dbReference>
<feature type="domain" description="Ketosynthase family 3 (KS3)" evidence="9">
    <location>
        <begin position="32"/>
        <end position="460"/>
    </location>
</feature>
<dbReference type="CDD" id="cd05195">
    <property type="entry name" value="enoyl_red"/>
    <property type="match status" value="1"/>
</dbReference>
<dbReference type="SUPFAM" id="SSF53901">
    <property type="entry name" value="Thiolase-like"/>
    <property type="match status" value="1"/>
</dbReference>
<dbReference type="InterPro" id="IPR020841">
    <property type="entry name" value="PKS_Beta-ketoAc_synthase_dom"/>
</dbReference>
<dbReference type="PROSITE" id="PS00012">
    <property type="entry name" value="PHOSPHOPANTETHEINE"/>
    <property type="match status" value="1"/>
</dbReference>
<feature type="active site" description="Proton donor; for dehydratase activity" evidence="6">
    <location>
        <position position="1163"/>
    </location>
</feature>
<dbReference type="Proteomes" id="UP001430848">
    <property type="component" value="Unassembled WGS sequence"/>
</dbReference>
<dbReference type="EMBL" id="JAKNSF020000026">
    <property type="protein sequence ID" value="KAK7730241.1"/>
    <property type="molecule type" value="Genomic_DNA"/>
</dbReference>
<dbReference type="InterPro" id="IPR016039">
    <property type="entry name" value="Thiolase-like"/>
</dbReference>
<dbReference type="Pfam" id="PF14765">
    <property type="entry name" value="PS-DH"/>
    <property type="match status" value="1"/>
</dbReference>
<dbReference type="SUPFAM" id="SSF47336">
    <property type="entry name" value="ACP-like"/>
    <property type="match status" value="1"/>
</dbReference>
<dbReference type="InterPro" id="IPR020807">
    <property type="entry name" value="PKS_DH"/>
</dbReference>
<dbReference type="SMART" id="SM00829">
    <property type="entry name" value="PKS_ER"/>
    <property type="match status" value="1"/>
</dbReference>
<dbReference type="InterPro" id="IPR056501">
    <property type="entry name" value="NAD-bd_HRPKS_sdrA"/>
</dbReference>
<dbReference type="InterPro" id="IPR009081">
    <property type="entry name" value="PP-bd_ACP"/>
</dbReference>
<feature type="domain" description="Carrier" evidence="8">
    <location>
        <begin position="2333"/>
        <end position="2413"/>
    </location>
</feature>
<keyword evidence="1" id="KW-0596">Phosphopantetheine</keyword>
<dbReference type="Pfam" id="PF00698">
    <property type="entry name" value="Acyl_transf_1"/>
    <property type="match status" value="1"/>
</dbReference>
<gene>
    <name evidence="11" type="ORF">SLS63_005811</name>
</gene>
<evidence type="ECO:0000256" key="2">
    <source>
        <dbReference type="ARBA" id="ARBA00022553"/>
    </source>
</evidence>
<dbReference type="Gene3D" id="3.40.50.720">
    <property type="entry name" value="NAD(P)-binding Rossmann-like Domain"/>
    <property type="match status" value="3"/>
</dbReference>
<dbReference type="InterPro" id="IPR014030">
    <property type="entry name" value="Ketoacyl_synth_N"/>
</dbReference>
<dbReference type="InterPro" id="IPR036736">
    <property type="entry name" value="ACP-like_sf"/>
</dbReference>
<dbReference type="SUPFAM" id="SSF50129">
    <property type="entry name" value="GroES-like"/>
    <property type="match status" value="1"/>
</dbReference>
<evidence type="ECO:0000256" key="3">
    <source>
        <dbReference type="ARBA" id="ARBA00022679"/>
    </source>
</evidence>
<dbReference type="InterPro" id="IPR049551">
    <property type="entry name" value="PKS_DH_C"/>
</dbReference>
<dbReference type="SMART" id="SM00826">
    <property type="entry name" value="PKS_DH"/>
    <property type="match status" value="1"/>
</dbReference>
<keyword evidence="5" id="KW-0511">Multifunctional enzyme</keyword>
<evidence type="ECO:0000256" key="7">
    <source>
        <dbReference type="SAM" id="MobiDB-lite"/>
    </source>
</evidence>
<dbReference type="Pfam" id="PF16197">
    <property type="entry name" value="KAsynt_C_assoc"/>
    <property type="match status" value="1"/>
</dbReference>
<dbReference type="InterPro" id="IPR057326">
    <property type="entry name" value="KR_dom"/>
</dbReference>
<dbReference type="InterPro" id="IPR011032">
    <property type="entry name" value="GroES-like_sf"/>
</dbReference>
<reference evidence="11 12" key="1">
    <citation type="submission" date="2024-02" db="EMBL/GenBank/DDBJ databases">
        <title>De novo assembly and annotation of 12 fungi associated with fruit tree decline syndrome in Ontario, Canada.</title>
        <authorList>
            <person name="Sulman M."/>
            <person name="Ellouze W."/>
            <person name="Ilyukhin E."/>
        </authorList>
    </citation>
    <scope>NUCLEOTIDE SEQUENCE [LARGE SCALE GENOMIC DNA]</scope>
    <source>
        <strain evidence="11 12">M169</strain>
    </source>
</reference>
<organism evidence="11 12">
    <name type="scientific">Diaporthe eres</name>
    <name type="common">Phomopsis oblonga</name>
    <dbReference type="NCBI Taxonomy" id="83184"/>
    <lineage>
        <taxon>Eukaryota</taxon>
        <taxon>Fungi</taxon>
        <taxon>Dikarya</taxon>
        <taxon>Ascomycota</taxon>
        <taxon>Pezizomycotina</taxon>
        <taxon>Sordariomycetes</taxon>
        <taxon>Sordariomycetidae</taxon>
        <taxon>Diaporthales</taxon>
        <taxon>Diaporthaceae</taxon>
        <taxon>Diaporthe</taxon>
        <taxon>Diaporthe eres species complex</taxon>
    </lineage>
</organism>
<dbReference type="InterPro" id="IPR016035">
    <property type="entry name" value="Acyl_Trfase/lysoPLipase"/>
</dbReference>
<dbReference type="Pfam" id="PF00109">
    <property type="entry name" value="ketoacyl-synt"/>
    <property type="match status" value="1"/>
</dbReference>
<evidence type="ECO:0000256" key="1">
    <source>
        <dbReference type="ARBA" id="ARBA00022450"/>
    </source>
</evidence>
<dbReference type="PROSITE" id="PS52004">
    <property type="entry name" value="KS3_2"/>
    <property type="match status" value="1"/>
</dbReference>
<dbReference type="Pfam" id="PF08659">
    <property type="entry name" value="KR"/>
    <property type="match status" value="1"/>
</dbReference>
<comment type="caution">
    <text evidence="11">The sequence shown here is derived from an EMBL/GenBank/DDBJ whole genome shotgun (WGS) entry which is preliminary data.</text>
</comment>
<feature type="region of interest" description="N-terminal hotdog fold" evidence="6">
    <location>
        <begin position="948"/>
        <end position="1086"/>
    </location>
</feature>
<feature type="region of interest" description="C-terminal hotdog fold" evidence="6">
    <location>
        <begin position="1099"/>
        <end position="1257"/>
    </location>
</feature>
<feature type="region of interest" description="Disordered" evidence="7">
    <location>
        <begin position="1"/>
        <end position="29"/>
    </location>
</feature>
<dbReference type="SUPFAM" id="SSF55048">
    <property type="entry name" value="Probable ACP-binding domain of malonyl-CoA ACP transacylase"/>
    <property type="match status" value="1"/>
</dbReference>
<dbReference type="InterPro" id="IPR049552">
    <property type="entry name" value="PKS_DH_N"/>
</dbReference>
<dbReference type="SMART" id="SM00823">
    <property type="entry name" value="PKS_PP"/>
    <property type="match status" value="1"/>
</dbReference>
<feature type="domain" description="PKS/mFAS DH" evidence="10">
    <location>
        <begin position="948"/>
        <end position="1257"/>
    </location>
</feature>
<keyword evidence="4" id="KW-0560">Oxidoreductase</keyword>
<dbReference type="SMART" id="SM00822">
    <property type="entry name" value="PKS_KR"/>
    <property type="match status" value="1"/>
</dbReference>
<dbReference type="InterPro" id="IPR014031">
    <property type="entry name" value="Ketoacyl_synth_C"/>
</dbReference>
<dbReference type="Pfam" id="PF23297">
    <property type="entry name" value="ACP_SdgA_C"/>
    <property type="match status" value="1"/>
</dbReference>
<dbReference type="PROSITE" id="PS52019">
    <property type="entry name" value="PKS_MFAS_DH"/>
    <property type="match status" value="1"/>
</dbReference>
<dbReference type="PANTHER" id="PTHR43775:SF18">
    <property type="entry name" value="ENZYME, PUTATIVE (JCVI)-RELATED"/>
    <property type="match status" value="1"/>
</dbReference>
<dbReference type="InterPro" id="IPR001227">
    <property type="entry name" value="Ac_transferase_dom_sf"/>
</dbReference>
<feature type="region of interest" description="Disordered" evidence="7">
    <location>
        <begin position="1436"/>
        <end position="1471"/>
    </location>
</feature>
<dbReference type="InterPro" id="IPR032821">
    <property type="entry name" value="PKS_assoc"/>
</dbReference>
<dbReference type="SMART" id="SM00825">
    <property type="entry name" value="PKS_KS"/>
    <property type="match status" value="1"/>
</dbReference>
<evidence type="ECO:0000256" key="5">
    <source>
        <dbReference type="ARBA" id="ARBA00023268"/>
    </source>
</evidence>
<evidence type="ECO:0000259" key="9">
    <source>
        <dbReference type="PROSITE" id="PS52004"/>
    </source>
</evidence>
<evidence type="ECO:0000256" key="6">
    <source>
        <dbReference type="PROSITE-ProRule" id="PRU01363"/>
    </source>
</evidence>
<dbReference type="Pfam" id="PF23114">
    <property type="entry name" value="NAD-bd_HRPKS_sdrA"/>
    <property type="match status" value="1"/>
</dbReference>
<keyword evidence="12" id="KW-1185">Reference proteome</keyword>
<dbReference type="PROSITE" id="PS50075">
    <property type="entry name" value="CARRIER"/>
    <property type="match status" value="1"/>
</dbReference>
<dbReference type="Pfam" id="PF02801">
    <property type="entry name" value="Ketoacyl-synt_C"/>
    <property type="match status" value="1"/>
</dbReference>
<feature type="active site" description="Proton acceptor; for dehydratase activity" evidence="6">
    <location>
        <position position="980"/>
    </location>
</feature>
<evidence type="ECO:0000259" key="8">
    <source>
        <dbReference type="PROSITE" id="PS50075"/>
    </source>
</evidence>
<dbReference type="Pfam" id="PF08240">
    <property type="entry name" value="ADH_N"/>
    <property type="match status" value="1"/>
</dbReference>
<dbReference type="Gene3D" id="3.40.366.10">
    <property type="entry name" value="Malonyl-Coenzyme A Acyl Carrier Protein, domain 2"/>
    <property type="match status" value="1"/>
</dbReference>
<evidence type="ECO:0000256" key="4">
    <source>
        <dbReference type="ARBA" id="ARBA00023002"/>
    </source>
</evidence>
<dbReference type="InterPro" id="IPR042104">
    <property type="entry name" value="PKS_dehydratase_sf"/>
</dbReference>
<dbReference type="PANTHER" id="PTHR43775">
    <property type="entry name" value="FATTY ACID SYNTHASE"/>
    <property type="match status" value="1"/>
</dbReference>
<accession>A0ABR1P9L6</accession>
<dbReference type="Gene3D" id="3.30.70.3290">
    <property type="match status" value="1"/>
</dbReference>
<evidence type="ECO:0000313" key="11">
    <source>
        <dbReference type="EMBL" id="KAK7730241.1"/>
    </source>
</evidence>
<dbReference type="Gene3D" id="3.90.180.10">
    <property type="entry name" value="Medium-chain alcohol dehydrogenases, catalytic domain"/>
    <property type="match status" value="1"/>
</dbReference>
<dbReference type="Pfam" id="PF21089">
    <property type="entry name" value="PKS_DH_N"/>
    <property type="match status" value="1"/>
</dbReference>
<dbReference type="InterPro" id="IPR013154">
    <property type="entry name" value="ADH-like_N"/>
</dbReference>
<name>A0ABR1P9L6_DIAER</name>